<dbReference type="InterPro" id="IPR002549">
    <property type="entry name" value="AI-2E-like"/>
</dbReference>
<dbReference type="GO" id="GO:0016020">
    <property type="term" value="C:membrane"/>
    <property type="evidence" value="ECO:0007669"/>
    <property type="project" value="UniProtKB-SubCell"/>
</dbReference>
<dbReference type="PANTHER" id="PTHR21716:SF4">
    <property type="entry name" value="TRANSMEMBRANE PROTEIN 245"/>
    <property type="match status" value="1"/>
</dbReference>
<evidence type="ECO:0000256" key="5">
    <source>
        <dbReference type="ARBA" id="ARBA00023136"/>
    </source>
</evidence>
<evidence type="ECO:0008006" key="9">
    <source>
        <dbReference type="Google" id="ProtNLM"/>
    </source>
</evidence>
<dbReference type="AlphaFoldDB" id="F3YYL8"/>
<comment type="similarity">
    <text evidence="2">Belongs to the autoinducer-2 exporter (AI-2E) (TC 2.A.86) family.</text>
</comment>
<feature type="transmembrane region" description="Helical" evidence="6">
    <location>
        <begin position="321"/>
        <end position="354"/>
    </location>
</feature>
<keyword evidence="3 6" id="KW-0812">Transmembrane</keyword>
<dbReference type="Proteomes" id="UP000007844">
    <property type="component" value="Chromosome"/>
</dbReference>
<accession>F3YYL8</accession>
<feature type="transmembrane region" description="Helical" evidence="6">
    <location>
        <begin position="223"/>
        <end position="244"/>
    </location>
</feature>
<dbReference type="PANTHER" id="PTHR21716">
    <property type="entry name" value="TRANSMEMBRANE PROTEIN"/>
    <property type="match status" value="1"/>
</dbReference>
<name>F3YYL8_DESAF</name>
<keyword evidence="4 6" id="KW-1133">Transmembrane helix</keyword>
<evidence type="ECO:0000313" key="7">
    <source>
        <dbReference type="EMBL" id="EGJ50772.1"/>
    </source>
</evidence>
<feature type="transmembrane region" description="Helical" evidence="6">
    <location>
        <begin position="20"/>
        <end position="37"/>
    </location>
</feature>
<dbReference type="KEGG" id="daf:Desaf_2449"/>
<feature type="transmembrane region" description="Helical" evidence="6">
    <location>
        <begin position="73"/>
        <end position="95"/>
    </location>
</feature>
<feature type="transmembrane region" description="Helical" evidence="6">
    <location>
        <begin position="43"/>
        <end position="61"/>
    </location>
</feature>
<evidence type="ECO:0000256" key="6">
    <source>
        <dbReference type="SAM" id="Phobius"/>
    </source>
</evidence>
<dbReference type="Pfam" id="PF01594">
    <property type="entry name" value="AI-2E_transport"/>
    <property type="match status" value="1"/>
</dbReference>
<gene>
    <name evidence="7" type="ORF">Desaf_2449</name>
</gene>
<feature type="transmembrane region" description="Helical" evidence="6">
    <location>
        <begin position="166"/>
        <end position="188"/>
    </location>
</feature>
<reference evidence="7 8" key="1">
    <citation type="journal article" date="2011" name="J. Bacteriol.">
        <title>Genome sequence of the mercury-methylating and pleomorphic Desulfovibrio africanus Strain Walvis Bay.</title>
        <authorList>
            <person name="Brown S.D."/>
            <person name="Wall J.D."/>
            <person name="Kucken A.M."/>
            <person name="Gilmour C.C."/>
            <person name="Podar M."/>
            <person name="Brandt C.C."/>
            <person name="Teshima H."/>
            <person name="Detter J.C."/>
            <person name="Han C.S."/>
            <person name="Land M.L."/>
            <person name="Lucas S."/>
            <person name="Han J."/>
            <person name="Pennacchio L."/>
            <person name="Nolan M."/>
            <person name="Pitluck S."/>
            <person name="Woyke T."/>
            <person name="Goodwin L."/>
            <person name="Palumbo A.V."/>
            <person name="Elias D.A."/>
        </authorList>
    </citation>
    <scope>NUCLEOTIDE SEQUENCE [LARGE SCALE GENOMIC DNA]</scope>
    <source>
        <strain evidence="7 8">Walvis Bay</strain>
    </source>
</reference>
<keyword evidence="5 6" id="KW-0472">Membrane</keyword>
<evidence type="ECO:0000256" key="2">
    <source>
        <dbReference type="ARBA" id="ARBA00009773"/>
    </source>
</evidence>
<dbReference type="RefSeq" id="WP_014260471.1">
    <property type="nucleotide sequence ID" value="NC_016629.1"/>
</dbReference>
<feature type="transmembrane region" description="Helical" evidence="6">
    <location>
        <begin position="250"/>
        <end position="272"/>
    </location>
</feature>
<proteinExistence type="inferred from homology"/>
<evidence type="ECO:0000256" key="1">
    <source>
        <dbReference type="ARBA" id="ARBA00004141"/>
    </source>
</evidence>
<dbReference type="EMBL" id="CP003221">
    <property type="protein sequence ID" value="EGJ50772.1"/>
    <property type="molecule type" value="Genomic_DNA"/>
</dbReference>
<dbReference type="STRING" id="690850.Desaf_2449"/>
<evidence type="ECO:0000256" key="4">
    <source>
        <dbReference type="ARBA" id="ARBA00022989"/>
    </source>
</evidence>
<organism evidence="7 8">
    <name type="scientific">Desulfocurvibacter africanus subsp. africanus str. Walvis Bay</name>
    <dbReference type="NCBI Taxonomy" id="690850"/>
    <lineage>
        <taxon>Bacteria</taxon>
        <taxon>Pseudomonadati</taxon>
        <taxon>Thermodesulfobacteriota</taxon>
        <taxon>Desulfovibrionia</taxon>
        <taxon>Desulfovibrionales</taxon>
        <taxon>Desulfovibrionaceae</taxon>
        <taxon>Desulfocurvibacter</taxon>
    </lineage>
</organism>
<dbReference type="eggNOG" id="COG0628">
    <property type="taxonomic scope" value="Bacteria"/>
</dbReference>
<sequence length="380" mass="41210">MLAHRSIPPTDTRDKVVRQFLVAVLFLSLGLALYVIWPFIDPIIMGAVMATLFHPLQGWILRRLPGKRNLAALITVSLITLVIVIPALLFLAALISQGIEMAAQVSLWLGDVDLARLQENPRVAQMLAWARAHLPFVHLEGEELRTQLVGVSTGLGQVLLKSGTSILGNAVNVVVSFAIMLFLTFYFLRDGKAMVSKAKFLSPLRSGQEERILARIKAVTRSVFVGSFLTALCQGLAGGIAMAIVGIPPLFWGTVLGLASLVPVVGTALVWVPATAYLVLIGSYKSAVFFALWSAIIVGSIDNFLRPFLMQGQAQMSPFYIFLAIIGGLQVFGLAGVLYGPLIIAFATVMLYIYRSEYHEVLDEVHEDGTLPPPEDAGGE</sequence>
<keyword evidence="8" id="KW-1185">Reference proteome</keyword>
<comment type="subcellular location">
    <subcellularLocation>
        <location evidence="1">Membrane</location>
        <topology evidence="1">Multi-pass membrane protein</topology>
    </subcellularLocation>
</comment>
<feature type="transmembrane region" description="Helical" evidence="6">
    <location>
        <begin position="284"/>
        <end position="301"/>
    </location>
</feature>
<protein>
    <recommendedName>
        <fullName evidence="9">AI-2E family transporter</fullName>
    </recommendedName>
</protein>
<evidence type="ECO:0000313" key="8">
    <source>
        <dbReference type="Proteomes" id="UP000007844"/>
    </source>
</evidence>
<evidence type="ECO:0000256" key="3">
    <source>
        <dbReference type="ARBA" id="ARBA00022692"/>
    </source>
</evidence>
<dbReference type="HOGENOM" id="CLU_041771_2_3_7"/>